<reference evidence="5" key="1">
    <citation type="journal article" date="2019" name="Int. J. Syst. Evol. Microbiol.">
        <title>The Global Catalogue of Microorganisms (GCM) 10K type strain sequencing project: providing services to taxonomists for standard genome sequencing and annotation.</title>
        <authorList>
            <consortium name="The Broad Institute Genomics Platform"/>
            <consortium name="The Broad Institute Genome Sequencing Center for Infectious Disease"/>
            <person name="Wu L."/>
            <person name="Ma J."/>
        </authorList>
    </citation>
    <scope>NUCLEOTIDE SEQUENCE [LARGE SCALE GENOMIC DNA]</scope>
    <source>
        <strain evidence="5">JCM 17664</strain>
    </source>
</reference>
<feature type="domain" description="Outer membrane protein beta-barrel" evidence="3">
    <location>
        <begin position="140"/>
        <end position="287"/>
    </location>
</feature>
<feature type="chain" id="PRO_5045432093" description="Outer membrane protein beta-barrel domain-containing protein" evidence="2">
    <location>
        <begin position="24"/>
        <end position="312"/>
    </location>
</feature>
<comment type="caution">
    <text evidence="4">The sequence shown here is derived from an EMBL/GenBank/DDBJ whole genome shotgun (WGS) entry which is preliminary data.</text>
</comment>
<evidence type="ECO:0000313" key="5">
    <source>
        <dbReference type="Proteomes" id="UP001501207"/>
    </source>
</evidence>
<dbReference type="Proteomes" id="UP001501207">
    <property type="component" value="Unassembled WGS sequence"/>
</dbReference>
<dbReference type="RefSeq" id="WP_344980747.1">
    <property type="nucleotide sequence ID" value="NZ_BAABFN010000020.1"/>
</dbReference>
<organism evidence="4 5">
    <name type="scientific">Compostibacter hankyongensis</name>
    <dbReference type="NCBI Taxonomy" id="1007089"/>
    <lineage>
        <taxon>Bacteria</taxon>
        <taxon>Pseudomonadati</taxon>
        <taxon>Bacteroidota</taxon>
        <taxon>Chitinophagia</taxon>
        <taxon>Chitinophagales</taxon>
        <taxon>Chitinophagaceae</taxon>
        <taxon>Compostibacter</taxon>
    </lineage>
</organism>
<protein>
    <recommendedName>
        <fullName evidence="3">Outer membrane protein beta-barrel domain-containing protein</fullName>
    </recommendedName>
</protein>
<sequence>MQHRILTGAALLGLALWTVSAKAQDSSAHVFSENANADTTGRADTTGKVRSDTSNFGMFTVIRTKKDSSGTSKPSTRVELGTPRGKTAKTAGNVSLHWLDLDLGFTNYIDNSAYGTAEVNDFAPVKPGEEAVSAQQFSLRPGKSVNVNIWLLSMRANLIRHRLNLKADLGIEMNNYRYRKNITYVSDFSKTYVIRDSVDFSKNKLFTEYLTLPVMLNLETNPFHVSNSFRISAGPTFGYLVKSRTKQISEERGKKKNKDSFNLEKFRVGLRGELGYSWITLYGSYSLTPIHQYGLDQHPFSIGIILLNNPAW</sequence>
<evidence type="ECO:0000256" key="2">
    <source>
        <dbReference type="SAM" id="SignalP"/>
    </source>
</evidence>
<gene>
    <name evidence="4" type="ORF">GCM10023143_29750</name>
</gene>
<evidence type="ECO:0000259" key="3">
    <source>
        <dbReference type="Pfam" id="PF13568"/>
    </source>
</evidence>
<keyword evidence="2" id="KW-0732">Signal</keyword>
<feature type="signal peptide" evidence="2">
    <location>
        <begin position="1"/>
        <end position="23"/>
    </location>
</feature>
<dbReference type="InterPro" id="IPR025665">
    <property type="entry name" value="Beta-barrel_OMP_2"/>
</dbReference>
<name>A0ABP8G5A4_9BACT</name>
<proteinExistence type="predicted"/>
<accession>A0ABP8G5A4</accession>
<keyword evidence="5" id="KW-1185">Reference proteome</keyword>
<dbReference type="EMBL" id="BAABFN010000020">
    <property type="protein sequence ID" value="GAA4317585.1"/>
    <property type="molecule type" value="Genomic_DNA"/>
</dbReference>
<feature type="region of interest" description="Disordered" evidence="1">
    <location>
        <begin position="66"/>
        <end position="86"/>
    </location>
</feature>
<dbReference type="Pfam" id="PF13568">
    <property type="entry name" value="OMP_b-brl_2"/>
    <property type="match status" value="1"/>
</dbReference>
<evidence type="ECO:0000256" key="1">
    <source>
        <dbReference type="SAM" id="MobiDB-lite"/>
    </source>
</evidence>
<evidence type="ECO:0000313" key="4">
    <source>
        <dbReference type="EMBL" id="GAA4317585.1"/>
    </source>
</evidence>